<protein>
    <submittedName>
        <fullName evidence="1">Uncharacterized protein</fullName>
    </submittedName>
</protein>
<organism evidence="1">
    <name type="scientific">Rhizophora mucronata</name>
    <name type="common">Asiatic mangrove</name>
    <dbReference type="NCBI Taxonomy" id="61149"/>
    <lineage>
        <taxon>Eukaryota</taxon>
        <taxon>Viridiplantae</taxon>
        <taxon>Streptophyta</taxon>
        <taxon>Embryophyta</taxon>
        <taxon>Tracheophyta</taxon>
        <taxon>Spermatophyta</taxon>
        <taxon>Magnoliopsida</taxon>
        <taxon>eudicotyledons</taxon>
        <taxon>Gunneridae</taxon>
        <taxon>Pentapetalae</taxon>
        <taxon>rosids</taxon>
        <taxon>fabids</taxon>
        <taxon>Malpighiales</taxon>
        <taxon>Rhizophoraceae</taxon>
        <taxon>Rhizophora</taxon>
    </lineage>
</organism>
<dbReference type="EMBL" id="GGEC01080854">
    <property type="protein sequence ID" value="MBX61338.1"/>
    <property type="molecule type" value="Transcribed_RNA"/>
</dbReference>
<dbReference type="AlphaFoldDB" id="A0A2P2Q2W3"/>
<evidence type="ECO:0000313" key="1">
    <source>
        <dbReference type="EMBL" id="MBX61338.1"/>
    </source>
</evidence>
<reference evidence="1" key="1">
    <citation type="submission" date="2018-02" db="EMBL/GenBank/DDBJ databases">
        <title>Rhizophora mucronata_Transcriptome.</title>
        <authorList>
            <person name="Meera S.P."/>
            <person name="Sreeshan A."/>
            <person name="Augustine A."/>
        </authorList>
    </citation>
    <scope>NUCLEOTIDE SEQUENCE</scope>
    <source>
        <tissue evidence="1">Leaf</tissue>
    </source>
</reference>
<accession>A0A2P2Q2W3</accession>
<name>A0A2P2Q2W3_RHIMU</name>
<proteinExistence type="predicted"/>
<sequence length="25" mass="2846">MLHLLTLGKSKIRQVSRVFVPKHAS</sequence>